<dbReference type="GO" id="GO:0003676">
    <property type="term" value="F:nucleic acid binding"/>
    <property type="evidence" value="ECO:0007669"/>
    <property type="project" value="InterPro"/>
</dbReference>
<dbReference type="AlphaFoldDB" id="A0AAV7E371"/>
<keyword evidence="4" id="KW-0378">Hydrolase</keyword>
<dbReference type="SUPFAM" id="SSF56672">
    <property type="entry name" value="DNA/RNA polymerases"/>
    <property type="match status" value="1"/>
</dbReference>
<dbReference type="GO" id="GO:0006508">
    <property type="term" value="P:proteolysis"/>
    <property type="evidence" value="ECO:0007669"/>
    <property type="project" value="UniProtKB-KW"/>
</dbReference>
<dbReference type="PROSITE" id="PS50158">
    <property type="entry name" value="ZF_CCHC"/>
    <property type="match status" value="1"/>
</dbReference>
<dbReference type="PROSITE" id="PS50994">
    <property type="entry name" value="INTEGRASE"/>
    <property type="match status" value="1"/>
</dbReference>
<dbReference type="Pfam" id="PF13976">
    <property type="entry name" value="gag_pre-integrs"/>
    <property type="match status" value="1"/>
</dbReference>
<dbReference type="Pfam" id="PF25597">
    <property type="entry name" value="SH3_retrovirus"/>
    <property type="match status" value="1"/>
</dbReference>
<dbReference type="Pfam" id="PF22936">
    <property type="entry name" value="Pol_BBD"/>
    <property type="match status" value="1"/>
</dbReference>
<keyword evidence="2" id="KW-0479">Metal-binding</keyword>
<dbReference type="InterPro" id="IPR001878">
    <property type="entry name" value="Znf_CCHC"/>
</dbReference>
<evidence type="ECO:0000256" key="2">
    <source>
        <dbReference type="ARBA" id="ARBA00022723"/>
    </source>
</evidence>
<keyword evidence="5" id="KW-0863">Zinc-finger</keyword>
<evidence type="ECO:0000313" key="10">
    <source>
        <dbReference type="Proteomes" id="UP000825729"/>
    </source>
</evidence>
<dbReference type="EMBL" id="JAINDJ010000007">
    <property type="protein sequence ID" value="KAG9442262.1"/>
    <property type="molecule type" value="Genomic_DNA"/>
</dbReference>
<dbReference type="InterPro" id="IPR057670">
    <property type="entry name" value="SH3_retrovirus"/>
</dbReference>
<evidence type="ECO:0000256" key="3">
    <source>
        <dbReference type="ARBA" id="ARBA00022750"/>
    </source>
</evidence>
<evidence type="ECO:0000256" key="5">
    <source>
        <dbReference type="PROSITE-ProRule" id="PRU00047"/>
    </source>
</evidence>
<accession>A0AAV7E371</accession>
<dbReference type="InterPro" id="IPR043502">
    <property type="entry name" value="DNA/RNA_pol_sf"/>
</dbReference>
<proteinExistence type="predicted"/>
<evidence type="ECO:0000259" key="8">
    <source>
        <dbReference type="PROSITE" id="PS50994"/>
    </source>
</evidence>
<dbReference type="Pfam" id="PF07727">
    <property type="entry name" value="RVT_2"/>
    <property type="match status" value="1"/>
</dbReference>
<evidence type="ECO:0000256" key="1">
    <source>
        <dbReference type="ARBA" id="ARBA00022670"/>
    </source>
</evidence>
<feature type="region of interest" description="Disordered" evidence="6">
    <location>
        <begin position="1"/>
        <end position="39"/>
    </location>
</feature>
<evidence type="ECO:0000256" key="6">
    <source>
        <dbReference type="SAM" id="MobiDB-lite"/>
    </source>
</evidence>
<keyword evidence="5" id="KW-0862">Zinc</keyword>
<name>A0AAV7E371_ARIFI</name>
<evidence type="ECO:0000313" key="9">
    <source>
        <dbReference type="EMBL" id="KAG9442262.1"/>
    </source>
</evidence>
<dbReference type="PANTHER" id="PTHR42648">
    <property type="entry name" value="TRANSPOSASE, PUTATIVE-RELATED"/>
    <property type="match status" value="1"/>
</dbReference>
<dbReference type="InterPro" id="IPR013103">
    <property type="entry name" value="RVT_2"/>
</dbReference>
<dbReference type="SMART" id="SM00343">
    <property type="entry name" value="ZnF_C2HC"/>
    <property type="match status" value="1"/>
</dbReference>
<sequence>MVNIASGAGAPTSKPRNVPQKKQDFKKQGKKPQFKENNSGKKIGPCYNCGKMGHIKAHCRANGKGGGKFQNKDNRNNNDIVCVISEVLLADVGENTWWLDSAASRHVAKSREFFSDFKEMKTGEHRVYMGNNTYCDVIGTGIVRLKLPSGNYLVLIEVLCAPNIRKNLISIPCLDKKGLETRFKSGKATVGRNNSILFSGTLIDGLYSLDLYPRSTSNVKVDFEYACLSLDDSLLWHLRLGHVNVNKLHRMVSSGLLPKLHNELRTCENCLSGKMARLPFGKGERVQNLLEVENQLGRTIKILKSDRGGEYTSDLFDEFCKANGIRHQFTLPYTPQQNGVAERRNRILLEMVRCMLNHSMLGTQFWGEALDTATYILNRVLCKTTKTTPYELWTGRSPDLSHLRVWGSRAHVKVSDQNRGKLDPKTIKCNFIGYSSHSKGGYRFVVHHSNGSVGVIESRDAYFLEENLDPRNPIKKVELFEIQKLKDSSIDQEKVLETPKQVDPITRIVRNRRPPSALKDFYVMTSDVSDPNEEVLLDDPQTYEEALESKDSTEWLKAIQDELNSMDKNMVWELVDFPEGRQPIGCKWIFKKKLKPDGTIDRYKARLVAKGFTQKEGIDYKETYSPVSAFTSIRVLLAIVAYLDLELHQMDVKTTFLNGDLEEEIYMHQPEGFAVKYQGDKVCRLAKAIYGLKQSPRQWFFTFHKVITEYGFIPNLYDPCVYTQVSGGKFVILSLYVDDILLMGNDLDMVLRIKEWLKTQFDMKDMGEASFILGIKIERDRKVKKLSLSQERYLDSVLKRFGVVGWKTIDSPIYKGTSLSKKMTSSSDEERLKMQSIPYAQVVGSLMYAMLCTRPDLGFVVSLVSRYQSDPGALHWQVVKRILRYLLGTKDYKLTYQADELIPIGYTDSDYAGDPDDEKSTSGFVFMLGGATISWASKKQKCVARSTMEAEFVACSLASTEAVWIKGFLEDLKLSCWDGSPIQLFCDNQATVTTLKNGEISSKGKHIEVHYHYVFDILQKGKVVVSHIPTSEMLADPLTKALTTDYFLRHVYSMGLRRD</sequence>
<keyword evidence="1" id="KW-0645">Protease</keyword>
<dbReference type="InterPro" id="IPR012337">
    <property type="entry name" value="RNaseH-like_sf"/>
</dbReference>
<evidence type="ECO:0000256" key="4">
    <source>
        <dbReference type="ARBA" id="ARBA00022801"/>
    </source>
</evidence>
<evidence type="ECO:0000259" key="7">
    <source>
        <dbReference type="PROSITE" id="PS50158"/>
    </source>
</evidence>
<feature type="domain" description="CCHC-type" evidence="7">
    <location>
        <begin position="46"/>
        <end position="60"/>
    </location>
</feature>
<dbReference type="GO" id="GO:0008270">
    <property type="term" value="F:zinc ion binding"/>
    <property type="evidence" value="ECO:0007669"/>
    <property type="project" value="UniProtKB-KW"/>
</dbReference>
<keyword evidence="10" id="KW-1185">Reference proteome</keyword>
<dbReference type="InterPro" id="IPR001584">
    <property type="entry name" value="Integrase_cat-core"/>
</dbReference>
<dbReference type="GO" id="GO:0004190">
    <property type="term" value="F:aspartic-type endopeptidase activity"/>
    <property type="evidence" value="ECO:0007669"/>
    <property type="project" value="UniProtKB-KW"/>
</dbReference>
<dbReference type="SUPFAM" id="SSF57756">
    <property type="entry name" value="Retrovirus zinc finger-like domains"/>
    <property type="match status" value="1"/>
</dbReference>
<comment type="caution">
    <text evidence="9">The sequence shown here is derived from an EMBL/GenBank/DDBJ whole genome shotgun (WGS) entry which is preliminary data.</text>
</comment>
<dbReference type="SUPFAM" id="SSF53098">
    <property type="entry name" value="Ribonuclease H-like"/>
    <property type="match status" value="1"/>
</dbReference>
<dbReference type="InterPro" id="IPR054722">
    <property type="entry name" value="PolX-like_BBD"/>
</dbReference>
<reference evidence="9 10" key="1">
    <citation type="submission" date="2021-07" db="EMBL/GenBank/DDBJ databases">
        <title>The Aristolochia fimbriata genome: insights into angiosperm evolution, floral development and chemical biosynthesis.</title>
        <authorList>
            <person name="Jiao Y."/>
        </authorList>
    </citation>
    <scope>NUCLEOTIDE SEQUENCE [LARGE SCALE GENOMIC DNA]</scope>
    <source>
        <strain evidence="9">IBCAS-2021</strain>
        <tissue evidence="9">Leaf</tissue>
    </source>
</reference>
<feature type="domain" description="Integrase catalytic" evidence="8">
    <location>
        <begin position="286"/>
        <end position="397"/>
    </location>
</feature>
<dbReference type="PANTHER" id="PTHR42648:SF28">
    <property type="entry name" value="TRANSPOSON-ENCODED PROTEIN WITH RIBONUCLEASE H-LIKE AND RETROVIRUS ZINC FINGER-LIKE DOMAINS"/>
    <property type="match status" value="1"/>
</dbReference>
<dbReference type="InterPro" id="IPR039537">
    <property type="entry name" value="Retrotran_Ty1/copia-like"/>
</dbReference>
<organism evidence="9 10">
    <name type="scientific">Aristolochia fimbriata</name>
    <name type="common">White veined hardy Dutchman's pipe vine</name>
    <dbReference type="NCBI Taxonomy" id="158543"/>
    <lineage>
        <taxon>Eukaryota</taxon>
        <taxon>Viridiplantae</taxon>
        <taxon>Streptophyta</taxon>
        <taxon>Embryophyta</taxon>
        <taxon>Tracheophyta</taxon>
        <taxon>Spermatophyta</taxon>
        <taxon>Magnoliopsida</taxon>
        <taxon>Magnoliidae</taxon>
        <taxon>Piperales</taxon>
        <taxon>Aristolochiaceae</taxon>
        <taxon>Aristolochia</taxon>
    </lineage>
</organism>
<protein>
    <recommendedName>
        <fullName evidence="11">Retrovirus-related Pol polyprotein from transposon TNT 1-94</fullName>
    </recommendedName>
</protein>
<dbReference type="InterPro" id="IPR036875">
    <property type="entry name" value="Znf_CCHC_sf"/>
</dbReference>
<dbReference type="Gene3D" id="3.30.420.10">
    <property type="entry name" value="Ribonuclease H-like superfamily/Ribonuclease H"/>
    <property type="match status" value="1"/>
</dbReference>
<dbReference type="GO" id="GO:0015074">
    <property type="term" value="P:DNA integration"/>
    <property type="evidence" value="ECO:0007669"/>
    <property type="project" value="InterPro"/>
</dbReference>
<dbReference type="Proteomes" id="UP000825729">
    <property type="component" value="Unassembled WGS sequence"/>
</dbReference>
<dbReference type="InterPro" id="IPR025724">
    <property type="entry name" value="GAG-pre-integrase_dom"/>
</dbReference>
<dbReference type="InterPro" id="IPR036397">
    <property type="entry name" value="RNaseH_sf"/>
</dbReference>
<gene>
    <name evidence="9" type="ORF">H6P81_018116</name>
</gene>
<evidence type="ECO:0008006" key="11">
    <source>
        <dbReference type="Google" id="ProtNLM"/>
    </source>
</evidence>
<keyword evidence="3" id="KW-0064">Aspartyl protease</keyword>
<dbReference type="CDD" id="cd09272">
    <property type="entry name" value="RNase_HI_RT_Ty1"/>
    <property type="match status" value="1"/>
</dbReference>